<proteinExistence type="predicted"/>
<dbReference type="AlphaFoldDB" id="A0A285KRB8"/>
<evidence type="ECO:0000313" key="2">
    <source>
        <dbReference type="Proteomes" id="UP000219565"/>
    </source>
</evidence>
<sequence>MRARDVRIGELYVVEVPHRLPARAARLRAGEWELWRLRGCRFRAVVTALDTTARPATVEALRVTRHSVTRVDLTAEQAACLGLPDGRYHLLGMIFDNDGHPIELPDLEPLRASVRWLYPLAEHRPPGTHRDIDFHPAL</sequence>
<accession>A0A285KRB8</accession>
<name>A0A285KRB8_9NOCA</name>
<gene>
    <name evidence="1" type="ORF">SAMN04244553_0448</name>
</gene>
<protein>
    <submittedName>
        <fullName evidence="1">Uncharacterized protein</fullName>
    </submittedName>
</protein>
<dbReference type="OrthoDB" id="4542270at2"/>
<dbReference type="Proteomes" id="UP000219565">
    <property type="component" value="Unassembled WGS sequence"/>
</dbReference>
<dbReference type="STRING" id="1379680.GCA_001612615_00585"/>
<dbReference type="RefSeq" id="WP_143861296.1">
    <property type="nucleotide sequence ID" value="NZ_JAMTCV010000002.1"/>
</dbReference>
<organism evidence="1 2">
    <name type="scientific">Nocardia amikacinitolerans</name>
    <dbReference type="NCBI Taxonomy" id="756689"/>
    <lineage>
        <taxon>Bacteria</taxon>
        <taxon>Bacillati</taxon>
        <taxon>Actinomycetota</taxon>
        <taxon>Actinomycetes</taxon>
        <taxon>Mycobacteriales</taxon>
        <taxon>Nocardiaceae</taxon>
        <taxon>Nocardia</taxon>
    </lineage>
</organism>
<reference evidence="2" key="1">
    <citation type="submission" date="2017-09" db="EMBL/GenBank/DDBJ databases">
        <authorList>
            <person name="Varghese N."/>
            <person name="Submissions S."/>
        </authorList>
    </citation>
    <scope>NUCLEOTIDE SEQUENCE [LARGE SCALE GENOMIC DNA]</scope>
    <source>
        <strain evidence="2">DSM 45537</strain>
    </source>
</reference>
<keyword evidence="2" id="KW-1185">Reference proteome</keyword>
<evidence type="ECO:0000313" key="1">
    <source>
        <dbReference type="EMBL" id="SNY75198.1"/>
    </source>
</evidence>
<dbReference type="EMBL" id="OBEG01000001">
    <property type="protein sequence ID" value="SNY75198.1"/>
    <property type="molecule type" value="Genomic_DNA"/>
</dbReference>